<evidence type="ECO:0000256" key="1">
    <source>
        <dbReference type="ARBA" id="ARBA00001933"/>
    </source>
</evidence>
<evidence type="ECO:0000313" key="8">
    <source>
        <dbReference type="EMBL" id="ERT61976.1"/>
    </source>
</evidence>
<dbReference type="SUPFAM" id="SSF53686">
    <property type="entry name" value="Tryptophan synthase beta subunit-like PLP-dependent enzymes"/>
    <property type="match status" value="1"/>
</dbReference>
<sequence>MNYCSTRSGETVSPSYALLHGLAADGGLYVPETFPEQVLSSATLDHKSYQELTELVLSYFFTNFTAAERKALAAAAYNADTFRDARIVPLHSLDTDVTLAELFHGRTLAFKDLALSLFPHLLTAARRQEGECKDILILTATSGDTGKAALEGFKDVKGTHIMVFCPNDGVSPMQERQMRTQEGENVRVAAIQGNFDDAQSFLKRIFVDKDVRDYAAERNILFSSANSINIGRLLPQIVYYAATYASLMENGAVAAGEIVDVVVPTGNFGNILAGYFAKKMGVPIGKLICASNRNNVLTDFFKNGVYDMNREFYTTDSPSMDILLSSNFERFLYYVAGGDTQRVAAWEDELARTGKMAVSAAELTSLRQDFDGDWIDDDETRAVISHVYNDCGYLLDPHTAVAYGVYLNRRKRGLTEGRHTVVMATAHPYKFPPVICRALALPEAADPFLALGEISAVTSLGLPQPLADLRQKELRFNQTLEKEEMKKAVLAFIDTIYEKNKQKG</sequence>
<dbReference type="NCBIfam" id="TIGR00260">
    <property type="entry name" value="thrC"/>
    <property type="match status" value="1"/>
</dbReference>
<dbReference type="EC" id="4.2.3.1" evidence="4"/>
<organism evidence="8 9">
    <name type="scientific">Megasphaera vaginalis</name>
    <name type="common">ex Srinivasan et al. 2021</name>
    <dbReference type="NCBI Taxonomy" id="1111454"/>
    <lineage>
        <taxon>Bacteria</taxon>
        <taxon>Bacillati</taxon>
        <taxon>Bacillota</taxon>
        <taxon>Negativicutes</taxon>
        <taxon>Veillonellales</taxon>
        <taxon>Veillonellaceae</taxon>
        <taxon>Megasphaera</taxon>
    </lineage>
</organism>
<name>U7URQ6_9FIRM</name>
<comment type="similarity">
    <text evidence="2">Belongs to the threonine synthase family.</text>
</comment>
<dbReference type="eggNOG" id="COG0498">
    <property type="taxonomic scope" value="Bacteria"/>
</dbReference>
<evidence type="ECO:0000259" key="6">
    <source>
        <dbReference type="Pfam" id="PF00291"/>
    </source>
</evidence>
<dbReference type="PANTHER" id="PTHR43515">
    <property type="entry name" value="THREONINE SYNTHASE-LIKE 1"/>
    <property type="match status" value="1"/>
</dbReference>
<dbReference type="InterPro" id="IPR036052">
    <property type="entry name" value="TrpB-like_PALP_sf"/>
</dbReference>
<evidence type="ECO:0000259" key="7">
    <source>
        <dbReference type="Pfam" id="PF14821"/>
    </source>
</evidence>
<dbReference type="Proteomes" id="UP000017090">
    <property type="component" value="Unassembled WGS sequence"/>
</dbReference>
<evidence type="ECO:0000256" key="4">
    <source>
        <dbReference type="NCBIfam" id="TIGR00260"/>
    </source>
</evidence>
<dbReference type="OrthoDB" id="9763107at2"/>
<dbReference type="PATRIC" id="fig|1111454.3.peg.319"/>
<dbReference type="Gene3D" id="3.40.50.1100">
    <property type="match status" value="2"/>
</dbReference>
<dbReference type="PANTHER" id="PTHR43515:SF1">
    <property type="entry name" value="THREONINE SYNTHASE-LIKE 1"/>
    <property type="match status" value="1"/>
</dbReference>
<dbReference type="GO" id="GO:0005737">
    <property type="term" value="C:cytoplasm"/>
    <property type="evidence" value="ECO:0007669"/>
    <property type="project" value="TreeGrafter"/>
</dbReference>
<dbReference type="InterPro" id="IPR001926">
    <property type="entry name" value="TrpB-like_PALP"/>
</dbReference>
<evidence type="ECO:0000256" key="3">
    <source>
        <dbReference type="ARBA" id="ARBA00022898"/>
    </source>
</evidence>
<dbReference type="InterPro" id="IPR037158">
    <property type="entry name" value="Thr_synth_N_sf"/>
</dbReference>
<dbReference type="GO" id="GO:0009088">
    <property type="term" value="P:threonine biosynthetic process"/>
    <property type="evidence" value="ECO:0007669"/>
    <property type="project" value="UniProtKB-UniRule"/>
</dbReference>
<dbReference type="InterPro" id="IPR004450">
    <property type="entry name" value="Thr_synthase-like"/>
</dbReference>
<dbReference type="RefSeq" id="WP_023052872.1">
    <property type="nucleotide sequence ID" value="NZ_AWXA01000007.1"/>
</dbReference>
<gene>
    <name evidence="8" type="primary">thrC</name>
    <name evidence="8" type="ORF">HMPREF1250_1985</name>
</gene>
<dbReference type="Gene3D" id="3.90.1380.10">
    <property type="entry name" value="Threonine synthase, N-terminal domain"/>
    <property type="match status" value="1"/>
</dbReference>
<dbReference type="Pfam" id="PF14821">
    <property type="entry name" value="Thr_synth_N"/>
    <property type="match status" value="1"/>
</dbReference>
<keyword evidence="9" id="KW-1185">Reference proteome</keyword>
<feature type="modified residue" description="N6-(pyridoxal phosphate)lysine" evidence="5">
    <location>
        <position position="111"/>
    </location>
</feature>
<evidence type="ECO:0000313" key="9">
    <source>
        <dbReference type="Proteomes" id="UP000017090"/>
    </source>
</evidence>
<dbReference type="Pfam" id="PF00291">
    <property type="entry name" value="PALP"/>
    <property type="match status" value="1"/>
</dbReference>
<feature type="domain" description="Tryptophan synthase beta chain-like PALP" evidence="6">
    <location>
        <begin position="95"/>
        <end position="423"/>
    </location>
</feature>
<dbReference type="AlphaFoldDB" id="U7URQ6"/>
<comment type="cofactor">
    <cofactor evidence="1 5">
        <name>pyridoxal 5'-phosphate</name>
        <dbReference type="ChEBI" id="CHEBI:597326"/>
    </cofactor>
</comment>
<dbReference type="STRING" id="1111454.HMPREF1250_1985"/>
<reference evidence="8 9" key="1">
    <citation type="submission" date="2013-09" db="EMBL/GenBank/DDBJ databases">
        <authorList>
            <person name="Durkin A.S."/>
            <person name="Haft D.R."/>
            <person name="McCorrison J."/>
            <person name="Torralba M."/>
            <person name="Gillis M."/>
            <person name="Haft D.H."/>
            <person name="Methe B."/>
            <person name="Sutton G."/>
            <person name="Nelson K.E."/>
        </authorList>
    </citation>
    <scope>NUCLEOTIDE SEQUENCE [LARGE SCALE GENOMIC DNA]</scope>
    <source>
        <strain evidence="8 9">BV3C16-1</strain>
    </source>
</reference>
<comment type="caution">
    <text evidence="8">The sequence shown here is derived from an EMBL/GenBank/DDBJ whole genome shotgun (WGS) entry which is preliminary data.</text>
</comment>
<evidence type="ECO:0000256" key="2">
    <source>
        <dbReference type="ARBA" id="ARBA00005517"/>
    </source>
</evidence>
<keyword evidence="3 5" id="KW-0663">Pyridoxal phosphate</keyword>
<dbReference type="InterPro" id="IPR029144">
    <property type="entry name" value="Thr_synth_N"/>
</dbReference>
<keyword evidence="8" id="KW-0456">Lyase</keyword>
<accession>U7URQ6</accession>
<protein>
    <recommendedName>
        <fullName evidence="4">Threonine synthase</fullName>
        <ecNumber evidence="4">4.2.3.1</ecNumber>
    </recommendedName>
</protein>
<proteinExistence type="inferred from homology"/>
<dbReference type="GO" id="GO:0004795">
    <property type="term" value="F:threonine synthase activity"/>
    <property type="evidence" value="ECO:0007669"/>
    <property type="project" value="UniProtKB-UniRule"/>
</dbReference>
<evidence type="ECO:0000256" key="5">
    <source>
        <dbReference type="PIRSR" id="PIRSR604450-51"/>
    </source>
</evidence>
<dbReference type="EMBL" id="AWXA01000007">
    <property type="protein sequence ID" value="ERT61976.1"/>
    <property type="molecule type" value="Genomic_DNA"/>
</dbReference>
<feature type="domain" description="Threonine synthase N-terminal" evidence="7">
    <location>
        <begin position="2"/>
        <end position="77"/>
    </location>
</feature>